<evidence type="ECO:0000259" key="1">
    <source>
        <dbReference type="SMART" id="SM00225"/>
    </source>
</evidence>
<proteinExistence type="predicted"/>
<protein>
    <recommendedName>
        <fullName evidence="1">BTB domain-containing protein</fullName>
    </recommendedName>
</protein>
<dbReference type="InterPro" id="IPR003131">
    <property type="entry name" value="T1-type_BTB"/>
</dbReference>
<dbReference type="GO" id="GO:0051260">
    <property type="term" value="P:protein homooligomerization"/>
    <property type="evidence" value="ECO:0007669"/>
    <property type="project" value="InterPro"/>
</dbReference>
<dbReference type="Pfam" id="PF02214">
    <property type="entry name" value="BTB_2"/>
    <property type="match status" value="1"/>
</dbReference>
<evidence type="ECO:0000313" key="2">
    <source>
        <dbReference type="EMBL" id="CAB5384292.1"/>
    </source>
</evidence>
<dbReference type="InterPro" id="IPR045068">
    <property type="entry name" value="BACURD1-3"/>
</dbReference>
<dbReference type="SMART" id="SM00225">
    <property type="entry name" value="BTB"/>
    <property type="match status" value="1"/>
</dbReference>
<dbReference type="VEuPathDB" id="FungiDB:RhiirFUN_016838"/>
<dbReference type="PANTHER" id="PTHR11145">
    <property type="entry name" value="BTB/POZ DOMAIN-CONTAINING ADAPTER FOR CUL3-MEDIATED RHOA DEGRADATION PROTEIN FAMILY MEMBER"/>
    <property type="match status" value="1"/>
</dbReference>
<comment type="caution">
    <text evidence="2">The sequence shown here is derived from an EMBL/GenBank/DDBJ whole genome shotgun (WGS) entry which is preliminary data.</text>
</comment>
<evidence type="ECO:0000313" key="3">
    <source>
        <dbReference type="Proteomes" id="UP000684084"/>
    </source>
</evidence>
<gene>
    <name evidence="2" type="ORF">CHRIB12_LOCUS18794</name>
</gene>
<accession>A0A916EFP3</accession>
<reference evidence="2" key="1">
    <citation type="submission" date="2020-05" db="EMBL/GenBank/DDBJ databases">
        <authorList>
            <person name="Rincon C."/>
            <person name="Sanders R I."/>
            <person name="Robbins C."/>
            <person name="Chaturvedi A."/>
        </authorList>
    </citation>
    <scope>NUCLEOTIDE SEQUENCE</scope>
    <source>
        <strain evidence="2">CHB12</strain>
    </source>
</reference>
<sequence>MSVSTNEDWRAVTLHSSLFTLHSSLFTLHSSLFTLHSSLFTLHSSLFTPHSSLFTLHSSLFTPHSSLYHFSLLFLHLFTFNAYLENRCNGCGSDSMSVYFSGDLENISRLTIEEWLHSKPYVFTHVIKVLHNRYGIVHFDTLEDASLFYYGMRGKQLGPSNIMINFSAAYQFGTRKEVSYPLVKIPNSTTMPVTPPVPVIEIDLTEDEGTAPKRQKMTNEASDEKITLNIGGIKYETLQSTLTSHPDTLLGSMFQQNKEIINHQTDRKEYFFDRDGKVFRYILQYYRNNKIYWPVNQEISKEELLDELTFFQIPNTDED</sequence>
<dbReference type="AlphaFoldDB" id="A0A916EFP3"/>
<dbReference type="EMBL" id="CAGKOT010000051">
    <property type="protein sequence ID" value="CAB5384292.1"/>
    <property type="molecule type" value="Genomic_DNA"/>
</dbReference>
<dbReference type="PANTHER" id="PTHR11145:SF8">
    <property type="entry name" value="RE57120P"/>
    <property type="match status" value="1"/>
</dbReference>
<name>A0A916EFP3_9GLOM</name>
<dbReference type="Proteomes" id="UP000684084">
    <property type="component" value="Unassembled WGS sequence"/>
</dbReference>
<organism evidence="2 3">
    <name type="scientific">Rhizophagus irregularis</name>
    <dbReference type="NCBI Taxonomy" id="588596"/>
    <lineage>
        <taxon>Eukaryota</taxon>
        <taxon>Fungi</taxon>
        <taxon>Fungi incertae sedis</taxon>
        <taxon>Mucoromycota</taxon>
        <taxon>Glomeromycotina</taxon>
        <taxon>Glomeromycetes</taxon>
        <taxon>Glomerales</taxon>
        <taxon>Glomeraceae</taxon>
        <taxon>Rhizophagus</taxon>
    </lineage>
</organism>
<dbReference type="InterPro" id="IPR000210">
    <property type="entry name" value="BTB/POZ_dom"/>
</dbReference>
<dbReference type="OrthoDB" id="2414723at2759"/>
<feature type="domain" description="BTB" evidence="1">
    <location>
        <begin position="224"/>
        <end position="318"/>
    </location>
</feature>